<sequence length="305" mass="32741">MIPFENVKDIRCAGEAMVELSVDADGSTARIGIAGDVLNSAIYLRRTLKSGASVSFVSRAGNDKFSARLRSVVEANNINAQLVATDKQRTVGLYVISTDAQGERTFQYWRNQSAARIMFGTDDAPDFSSLDGADLIYLSAITVAVLAPAIRDALLKQLSELRKNGVLVAFDSNYRPTLWESNETARSVVSDFWKQTDIGFPSVDDEMALFDQDAEATTERLAGYKMPLCILKRGDKGPVVISGAEALGDANFAPAENVVDTTGAGDSFNGTFLGALLNGCSVHEACHQAHAMASRVVGFRGAIIE</sequence>
<dbReference type="GO" id="GO:0042840">
    <property type="term" value="P:D-glucuronate catabolic process"/>
    <property type="evidence" value="ECO:0007669"/>
    <property type="project" value="TreeGrafter"/>
</dbReference>
<dbReference type="OrthoDB" id="9776822at2"/>
<comment type="caution">
    <text evidence="5">The sequence shown here is derived from an EMBL/GenBank/DDBJ whole genome shotgun (WGS) entry which is preliminary data.</text>
</comment>
<organism evidence="5 6">
    <name type="scientific">Ahrensia marina</name>
    <dbReference type="NCBI Taxonomy" id="1514904"/>
    <lineage>
        <taxon>Bacteria</taxon>
        <taxon>Pseudomonadati</taxon>
        <taxon>Pseudomonadota</taxon>
        <taxon>Alphaproteobacteria</taxon>
        <taxon>Hyphomicrobiales</taxon>
        <taxon>Ahrensiaceae</taxon>
        <taxon>Ahrensia</taxon>
    </lineage>
</organism>
<dbReference type="GO" id="GO:0006974">
    <property type="term" value="P:DNA damage response"/>
    <property type="evidence" value="ECO:0007669"/>
    <property type="project" value="TreeGrafter"/>
</dbReference>
<comment type="similarity">
    <text evidence="1">Belongs to the carbohydrate kinase PfkB family.</text>
</comment>
<evidence type="ECO:0000256" key="2">
    <source>
        <dbReference type="ARBA" id="ARBA00022679"/>
    </source>
</evidence>
<proteinExistence type="inferred from homology"/>
<accession>A0A0N0E8A6</accession>
<dbReference type="STRING" id="1514904.SU32_04420"/>
<dbReference type="GO" id="GO:0008673">
    <property type="term" value="F:2-dehydro-3-deoxygluconokinase activity"/>
    <property type="evidence" value="ECO:0007669"/>
    <property type="project" value="TreeGrafter"/>
</dbReference>
<dbReference type="AlphaFoldDB" id="A0A0N0E8A6"/>
<reference evidence="5 6" key="1">
    <citation type="submission" date="2015-01" db="EMBL/GenBank/DDBJ databases">
        <title>Ahrensia donghaiensis sp. nov., a novel dimethylsulphoniopropionate-cleavage bacterium isolated from seawater and emended descriptions of the genus Ahrensia and Ahrensia kielensis.</title>
        <authorList>
            <person name="Liu J."/>
        </authorList>
    </citation>
    <scope>NUCLEOTIDE SEQUENCE [LARGE SCALE GENOMIC DNA]</scope>
    <source>
        <strain evidence="5 6">LZD062</strain>
    </source>
</reference>
<evidence type="ECO:0000256" key="1">
    <source>
        <dbReference type="ARBA" id="ARBA00010688"/>
    </source>
</evidence>
<name>A0A0N0E8A6_9HYPH</name>
<dbReference type="InterPro" id="IPR029056">
    <property type="entry name" value="Ribokinase-like"/>
</dbReference>
<evidence type="ECO:0000256" key="3">
    <source>
        <dbReference type="ARBA" id="ARBA00022777"/>
    </source>
</evidence>
<dbReference type="GO" id="GO:0005829">
    <property type="term" value="C:cytosol"/>
    <property type="evidence" value="ECO:0007669"/>
    <property type="project" value="TreeGrafter"/>
</dbReference>
<dbReference type="Pfam" id="PF00294">
    <property type="entry name" value="PfkB"/>
    <property type="match status" value="1"/>
</dbReference>
<dbReference type="RefSeq" id="WP_053998143.1">
    <property type="nucleotide sequence ID" value="NZ_JXMU01000005.1"/>
</dbReference>
<evidence type="ECO:0000313" key="6">
    <source>
        <dbReference type="Proteomes" id="UP000038011"/>
    </source>
</evidence>
<dbReference type="Proteomes" id="UP000038011">
    <property type="component" value="Unassembled WGS sequence"/>
</dbReference>
<keyword evidence="3" id="KW-0418">Kinase</keyword>
<feature type="domain" description="Carbohydrate kinase PfkB" evidence="4">
    <location>
        <begin position="9"/>
        <end position="303"/>
    </location>
</feature>
<dbReference type="PANTHER" id="PTHR43085">
    <property type="entry name" value="HEXOKINASE FAMILY MEMBER"/>
    <property type="match status" value="1"/>
</dbReference>
<keyword evidence="2" id="KW-0808">Transferase</keyword>
<gene>
    <name evidence="5" type="ORF">SU32_04420</name>
</gene>
<dbReference type="SUPFAM" id="SSF53613">
    <property type="entry name" value="Ribokinase-like"/>
    <property type="match status" value="1"/>
</dbReference>
<protein>
    <recommendedName>
        <fullName evidence="4">Carbohydrate kinase PfkB domain-containing protein</fullName>
    </recommendedName>
</protein>
<dbReference type="Gene3D" id="3.40.1190.20">
    <property type="match status" value="1"/>
</dbReference>
<dbReference type="CDD" id="cd01166">
    <property type="entry name" value="KdgK"/>
    <property type="match status" value="1"/>
</dbReference>
<dbReference type="InterPro" id="IPR011611">
    <property type="entry name" value="PfkB_dom"/>
</dbReference>
<dbReference type="GO" id="GO:0019698">
    <property type="term" value="P:D-galacturonate catabolic process"/>
    <property type="evidence" value="ECO:0007669"/>
    <property type="project" value="TreeGrafter"/>
</dbReference>
<evidence type="ECO:0000313" key="5">
    <source>
        <dbReference type="EMBL" id="KPB02022.1"/>
    </source>
</evidence>
<dbReference type="EMBL" id="JXMU01000005">
    <property type="protein sequence ID" value="KPB02022.1"/>
    <property type="molecule type" value="Genomic_DNA"/>
</dbReference>
<dbReference type="InterPro" id="IPR050306">
    <property type="entry name" value="PfkB_Carbo_kinase"/>
</dbReference>
<dbReference type="PANTHER" id="PTHR43085:SF15">
    <property type="entry name" value="2-DEHYDRO-3-DEOXYGLUCONOKINASE"/>
    <property type="match status" value="1"/>
</dbReference>
<dbReference type="PATRIC" id="fig|1514904.3.peg.2872"/>
<evidence type="ECO:0000259" key="4">
    <source>
        <dbReference type="Pfam" id="PF00294"/>
    </source>
</evidence>
<keyword evidence="6" id="KW-1185">Reference proteome</keyword>